<sequence length="106" mass="11543">MSQFPLDEIKIDMSFVKELKTSRKARAVVRAVTHLAHELGLSVVAEGIEDAETEGIVAALGCDHGQGYLFGRPQPASIIPDLIRQWDYASRAPSALPASNLRRSSI</sequence>
<dbReference type="CDD" id="cd01948">
    <property type="entry name" value="EAL"/>
    <property type="match status" value="1"/>
</dbReference>
<dbReference type="KEGG" id="meso:BSQ44_15265"/>
<dbReference type="GO" id="GO:0071111">
    <property type="term" value="F:cyclic-guanylate-specific phosphodiesterase activity"/>
    <property type="evidence" value="ECO:0007669"/>
    <property type="project" value="InterPro"/>
</dbReference>
<accession>A0A1L3ST46</accession>
<dbReference type="Pfam" id="PF00563">
    <property type="entry name" value="EAL"/>
    <property type="match status" value="1"/>
</dbReference>
<gene>
    <name evidence="2" type="ORF">BSQ44_15265</name>
</gene>
<name>A0A1L3ST46_9HYPH</name>
<evidence type="ECO:0000259" key="1">
    <source>
        <dbReference type="PROSITE" id="PS50883"/>
    </source>
</evidence>
<protein>
    <recommendedName>
        <fullName evidence="1">EAL domain-containing protein</fullName>
    </recommendedName>
</protein>
<dbReference type="Proteomes" id="UP000182840">
    <property type="component" value="Chromosome"/>
</dbReference>
<dbReference type="InterPro" id="IPR035919">
    <property type="entry name" value="EAL_sf"/>
</dbReference>
<feature type="domain" description="EAL" evidence="1">
    <location>
        <begin position="1"/>
        <end position="87"/>
    </location>
</feature>
<dbReference type="AlphaFoldDB" id="A0A1L3ST46"/>
<evidence type="ECO:0000313" key="2">
    <source>
        <dbReference type="EMBL" id="APH72564.1"/>
    </source>
</evidence>
<dbReference type="PANTHER" id="PTHR33121:SF70">
    <property type="entry name" value="SIGNALING PROTEIN YKOW"/>
    <property type="match status" value="1"/>
</dbReference>
<reference evidence="3" key="1">
    <citation type="submission" date="2016-11" db="EMBL/GenBank/DDBJ databases">
        <title>Mesorhizobium oceanicum sp. nov., isolated from deep seawater in South China Sea.</title>
        <authorList>
            <person name="Fu G.-Y."/>
        </authorList>
    </citation>
    <scope>NUCLEOTIDE SEQUENCE [LARGE SCALE GENOMIC DNA]</scope>
    <source>
        <strain evidence="3">B7</strain>
    </source>
</reference>
<proteinExistence type="predicted"/>
<dbReference type="PANTHER" id="PTHR33121">
    <property type="entry name" value="CYCLIC DI-GMP PHOSPHODIESTERASE PDEF"/>
    <property type="match status" value="1"/>
</dbReference>
<dbReference type="EMBL" id="CP018171">
    <property type="protein sequence ID" value="APH72564.1"/>
    <property type="molecule type" value="Genomic_DNA"/>
</dbReference>
<dbReference type="InterPro" id="IPR050706">
    <property type="entry name" value="Cyclic-di-GMP_PDE-like"/>
</dbReference>
<dbReference type="InterPro" id="IPR001633">
    <property type="entry name" value="EAL_dom"/>
</dbReference>
<dbReference type="PROSITE" id="PS50883">
    <property type="entry name" value="EAL"/>
    <property type="match status" value="1"/>
</dbReference>
<organism evidence="2 3">
    <name type="scientific">Aquibium oceanicum</name>
    <dbReference type="NCBI Taxonomy" id="1670800"/>
    <lineage>
        <taxon>Bacteria</taxon>
        <taxon>Pseudomonadati</taxon>
        <taxon>Pseudomonadota</taxon>
        <taxon>Alphaproteobacteria</taxon>
        <taxon>Hyphomicrobiales</taxon>
        <taxon>Phyllobacteriaceae</taxon>
        <taxon>Aquibium</taxon>
    </lineage>
</organism>
<dbReference type="STRING" id="1670800.BSQ44_15265"/>
<keyword evidence="3" id="KW-1185">Reference proteome</keyword>
<evidence type="ECO:0000313" key="3">
    <source>
        <dbReference type="Proteomes" id="UP000182840"/>
    </source>
</evidence>
<dbReference type="Gene3D" id="3.20.20.450">
    <property type="entry name" value="EAL domain"/>
    <property type="match status" value="1"/>
</dbReference>
<dbReference type="SUPFAM" id="SSF141868">
    <property type="entry name" value="EAL domain-like"/>
    <property type="match status" value="1"/>
</dbReference>